<dbReference type="OrthoDB" id="9790352at2"/>
<evidence type="ECO:0000256" key="6">
    <source>
        <dbReference type="ARBA" id="ARBA00023002"/>
    </source>
</evidence>
<comment type="subunit">
    <text evidence="9">Homotetramer.</text>
</comment>
<dbReference type="InterPro" id="IPR000846">
    <property type="entry name" value="DapB_N"/>
</dbReference>
<dbReference type="Pfam" id="PF05173">
    <property type="entry name" value="DapB_C"/>
    <property type="match status" value="1"/>
</dbReference>
<dbReference type="GO" id="GO:0019877">
    <property type="term" value="P:diaminopimelate biosynthetic process"/>
    <property type="evidence" value="ECO:0007669"/>
    <property type="project" value="UniProtKB-UniRule"/>
</dbReference>
<evidence type="ECO:0000259" key="11">
    <source>
        <dbReference type="Pfam" id="PF01113"/>
    </source>
</evidence>
<comment type="catalytic activity">
    <reaction evidence="9">
        <text>(S)-2,3,4,5-tetrahydrodipicolinate + NAD(+) + H2O = (2S,4S)-4-hydroxy-2,3,4,5-tetrahydrodipicolinate + NADH + H(+)</text>
        <dbReference type="Rhea" id="RHEA:35323"/>
        <dbReference type="ChEBI" id="CHEBI:15377"/>
        <dbReference type="ChEBI" id="CHEBI:15378"/>
        <dbReference type="ChEBI" id="CHEBI:16845"/>
        <dbReference type="ChEBI" id="CHEBI:57540"/>
        <dbReference type="ChEBI" id="CHEBI:57945"/>
        <dbReference type="ChEBI" id="CHEBI:67139"/>
        <dbReference type="EC" id="1.17.1.8"/>
    </reaction>
</comment>
<evidence type="ECO:0000256" key="3">
    <source>
        <dbReference type="ARBA" id="ARBA00022605"/>
    </source>
</evidence>
<feature type="binding site" evidence="9">
    <location>
        <begin position="8"/>
        <end position="13"/>
    </location>
    <ligand>
        <name>NAD(+)</name>
        <dbReference type="ChEBI" id="CHEBI:57540"/>
    </ligand>
</feature>
<comment type="subcellular location">
    <subcellularLocation>
        <location evidence="9">Cytoplasm</location>
    </subcellularLocation>
</comment>
<dbReference type="PROSITE" id="PS01298">
    <property type="entry name" value="DAPB"/>
    <property type="match status" value="1"/>
</dbReference>
<dbReference type="RefSeq" id="WP_066822094.1">
    <property type="nucleotide sequence ID" value="NZ_LTBA01000002.1"/>
</dbReference>
<dbReference type="EC" id="1.17.1.8" evidence="9 10"/>
<evidence type="ECO:0000256" key="7">
    <source>
        <dbReference type="ARBA" id="ARBA00023027"/>
    </source>
</evidence>
<dbReference type="PATRIC" id="fig|1121338.3.peg.509"/>
<accession>A0A151B741</accession>
<dbReference type="GO" id="GO:0009089">
    <property type="term" value="P:lysine biosynthetic process via diaminopimelate"/>
    <property type="evidence" value="ECO:0007669"/>
    <property type="project" value="UniProtKB-UniRule"/>
</dbReference>
<dbReference type="Gene3D" id="3.40.50.720">
    <property type="entry name" value="NAD(P)-binding Rossmann-like Domain"/>
    <property type="match status" value="1"/>
</dbReference>
<dbReference type="Pfam" id="PF01113">
    <property type="entry name" value="DapB_N"/>
    <property type="match status" value="1"/>
</dbReference>
<feature type="binding site" evidence="9">
    <location>
        <position position="143"/>
    </location>
    <ligand>
        <name>(S)-2,3,4,5-tetrahydrodipicolinate</name>
        <dbReference type="ChEBI" id="CHEBI:16845"/>
    </ligand>
</feature>
<dbReference type="UniPathway" id="UPA00034">
    <property type="reaction ID" value="UER00018"/>
</dbReference>
<dbReference type="HAMAP" id="MF_00102">
    <property type="entry name" value="DapB"/>
    <property type="match status" value="1"/>
</dbReference>
<dbReference type="GO" id="GO:0050661">
    <property type="term" value="F:NADP binding"/>
    <property type="evidence" value="ECO:0007669"/>
    <property type="project" value="UniProtKB-UniRule"/>
</dbReference>
<dbReference type="GO" id="GO:0008839">
    <property type="term" value="F:4-hydroxy-tetrahydrodipicolinate reductase"/>
    <property type="evidence" value="ECO:0007669"/>
    <property type="project" value="UniProtKB-UniRule"/>
</dbReference>
<evidence type="ECO:0000256" key="5">
    <source>
        <dbReference type="ARBA" id="ARBA00022915"/>
    </source>
</evidence>
<feature type="active site" description="Proton donor/acceptor" evidence="9">
    <location>
        <position position="142"/>
    </location>
</feature>
<dbReference type="STRING" id="1121338.CLTEP_05060"/>
<keyword evidence="2 9" id="KW-0963">Cytoplasm</keyword>
<feature type="binding site" evidence="9">
    <location>
        <position position="34"/>
    </location>
    <ligand>
        <name>NAD(+)</name>
        <dbReference type="ChEBI" id="CHEBI:57540"/>
    </ligand>
</feature>
<organism evidence="13 14">
    <name type="scientific">Clostridium tepidiprofundi DSM 19306</name>
    <dbReference type="NCBI Taxonomy" id="1121338"/>
    <lineage>
        <taxon>Bacteria</taxon>
        <taxon>Bacillati</taxon>
        <taxon>Bacillota</taxon>
        <taxon>Clostridia</taxon>
        <taxon>Eubacteriales</taxon>
        <taxon>Clostridiaceae</taxon>
        <taxon>Clostridium</taxon>
    </lineage>
</organism>
<comment type="caution">
    <text evidence="9">Was originally thought to be a dihydrodipicolinate reductase (DHDPR), catalyzing the conversion of dihydrodipicolinate to tetrahydrodipicolinate. However, it was shown in E.coli that the substrate of the enzymatic reaction is not dihydrodipicolinate (DHDP) but in fact (2S,4S)-4-hydroxy-2,3,4,5-tetrahydrodipicolinic acid (HTPA), the product released by the DapA-catalyzed reaction.</text>
</comment>
<dbReference type="PANTHER" id="PTHR20836">
    <property type="entry name" value="DIHYDRODIPICOLINATE REDUCTASE"/>
    <property type="match status" value="1"/>
</dbReference>
<dbReference type="Proteomes" id="UP000075531">
    <property type="component" value="Unassembled WGS sequence"/>
</dbReference>
<feature type="domain" description="Dihydrodipicolinate reductase N-terminal" evidence="11">
    <location>
        <begin position="2"/>
        <end position="112"/>
    </location>
</feature>
<comment type="function">
    <text evidence="9">Catalyzes the conversion of 4-hydroxy-tetrahydrodipicolinate (HTPA) to tetrahydrodipicolinate.</text>
</comment>
<comment type="similarity">
    <text evidence="1 9">Belongs to the DapB family.</text>
</comment>
<dbReference type="Gene3D" id="3.30.360.10">
    <property type="entry name" value="Dihydrodipicolinate Reductase, domain 2"/>
    <property type="match status" value="1"/>
</dbReference>
<gene>
    <name evidence="9 13" type="primary">dapB</name>
    <name evidence="13" type="ORF">CLTEP_05060</name>
</gene>
<dbReference type="AlphaFoldDB" id="A0A151B741"/>
<evidence type="ECO:0000259" key="12">
    <source>
        <dbReference type="Pfam" id="PF05173"/>
    </source>
</evidence>
<keyword evidence="8 9" id="KW-0457">Lysine biosynthesis</keyword>
<feature type="binding site" evidence="9">
    <location>
        <begin position="109"/>
        <end position="112"/>
    </location>
    <ligand>
        <name>NAD(+)</name>
        <dbReference type="ChEBI" id="CHEBI:57540"/>
    </ligand>
</feature>
<evidence type="ECO:0000313" key="14">
    <source>
        <dbReference type="Proteomes" id="UP000075531"/>
    </source>
</evidence>
<dbReference type="PIRSF" id="PIRSF000161">
    <property type="entry name" value="DHPR"/>
    <property type="match status" value="1"/>
</dbReference>
<keyword evidence="4 9" id="KW-0521">NADP</keyword>
<feature type="binding site" evidence="9">
    <location>
        <begin position="85"/>
        <end position="87"/>
    </location>
    <ligand>
        <name>NAD(+)</name>
        <dbReference type="ChEBI" id="CHEBI:57540"/>
    </ligand>
</feature>
<dbReference type="GO" id="GO:0051287">
    <property type="term" value="F:NAD binding"/>
    <property type="evidence" value="ECO:0007669"/>
    <property type="project" value="UniProtKB-UniRule"/>
</dbReference>
<dbReference type="InterPro" id="IPR022664">
    <property type="entry name" value="DapB_N_CS"/>
</dbReference>
<proteinExistence type="inferred from homology"/>
<evidence type="ECO:0000256" key="1">
    <source>
        <dbReference type="ARBA" id="ARBA00006642"/>
    </source>
</evidence>
<dbReference type="EMBL" id="LTBA01000002">
    <property type="protein sequence ID" value="KYH35562.1"/>
    <property type="molecule type" value="Genomic_DNA"/>
</dbReference>
<name>A0A151B741_9CLOT</name>
<protein>
    <recommendedName>
        <fullName evidence="9 10">4-hydroxy-tetrahydrodipicolinate reductase</fullName>
        <shortName evidence="9">HTPA reductase</shortName>
        <ecNumber evidence="9 10">1.17.1.8</ecNumber>
    </recommendedName>
</protein>
<evidence type="ECO:0000256" key="2">
    <source>
        <dbReference type="ARBA" id="ARBA00022490"/>
    </source>
</evidence>
<keyword evidence="5 9" id="KW-0220">Diaminopimelate biosynthesis</keyword>
<dbReference type="SUPFAM" id="SSF51735">
    <property type="entry name" value="NAD(P)-binding Rossmann-fold domains"/>
    <property type="match status" value="1"/>
</dbReference>
<comment type="caution">
    <text evidence="13">The sequence shown here is derived from an EMBL/GenBank/DDBJ whole genome shotgun (WGS) entry which is preliminary data.</text>
</comment>
<feature type="domain" description="Dihydrodipicolinate reductase C-terminal" evidence="12">
    <location>
        <begin position="115"/>
        <end position="247"/>
    </location>
</feature>
<reference evidence="13 14" key="1">
    <citation type="submission" date="2016-02" db="EMBL/GenBank/DDBJ databases">
        <title>Genome sequence of Clostridium tepidiprofundi DSM 19306.</title>
        <authorList>
            <person name="Poehlein A."/>
            <person name="Daniel R."/>
        </authorList>
    </citation>
    <scope>NUCLEOTIDE SEQUENCE [LARGE SCALE GENOMIC DNA]</scope>
    <source>
        <strain evidence="13 14">DSM 19306</strain>
    </source>
</reference>
<dbReference type="InterPro" id="IPR023940">
    <property type="entry name" value="DHDPR_bac"/>
</dbReference>
<evidence type="ECO:0000256" key="8">
    <source>
        <dbReference type="ARBA" id="ARBA00023154"/>
    </source>
</evidence>
<dbReference type="FunFam" id="3.30.360.10:FF:000009">
    <property type="entry name" value="4-hydroxy-tetrahydrodipicolinate reductase"/>
    <property type="match status" value="1"/>
</dbReference>
<dbReference type="GO" id="GO:0005829">
    <property type="term" value="C:cytosol"/>
    <property type="evidence" value="ECO:0007669"/>
    <property type="project" value="TreeGrafter"/>
</dbReference>
<comment type="caution">
    <text evidence="9">Lacks conserved residue(s) required for the propagation of feature annotation.</text>
</comment>
<evidence type="ECO:0000256" key="10">
    <source>
        <dbReference type="NCBIfam" id="TIGR00036"/>
    </source>
</evidence>
<evidence type="ECO:0000256" key="9">
    <source>
        <dbReference type="HAMAP-Rule" id="MF_00102"/>
    </source>
</evidence>
<dbReference type="PANTHER" id="PTHR20836:SF7">
    <property type="entry name" value="4-HYDROXY-TETRAHYDRODIPICOLINATE REDUCTASE"/>
    <property type="match status" value="1"/>
</dbReference>
<dbReference type="NCBIfam" id="TIGR00036">
    <property type="entry name" value="dapB"/>
    <property type="match status" value="1"/>
</dbReference>
<keyword evidence="7 9" id="KW-0520">NAD</keyword>
<comment type="catalytic activity">
    <reaction evidence="9">
        <text>(S)-2,3,4,5-tetrahydrodipicolinate + NADP(+) + H2O = (2S,4S)-4-hydroxy-2,3,4,5-tetrahydrodipicolinate + NADPH + H(+)</text>
        <dbReference type="Rhea" id="RHEA:35331"/>
        <dbReference type="ChEBI" id="CHEBI:15377"/>
        <dbReference type="ChEBI" id="CHEBI:15378"/>
        <dbReference type="ChEBI" id="CHEBI:16845"/>
        <dbReference type="ChEBI" id="CHEBI:57783"/>
        <dbReference type="ChEBI" id="CHEBI:58349"/>
        <dbReference type="ChEBI" id="CHEBI:67139"/>
        <dbReference type="EC" id="1.17.1.8"/>
    </reaction>
</comment>
<dbReference type="InterPro" id="IPR022663">
    <property type="entry name" value="DapB_C"/>
</dbReference>
<comment type="pathway">
    <text evidence="9">Amino-acid biosynthesis; L-lysine biosynthesis via DAP pathway; (S)-tetrahydrodipicolinate from L-aspartate: step 4/4.</text>
</comment>
<sequence length="254" mass="27958">MIRIILNGCFGKMGKMVTQASYKFENLTIVAGIDVNTNTTSPYPVFNNIDECNIDADVILDFSRPAALPSLAKYCIKNNMPIVICTTGFDLEGENIISNLSKKVAVFRSANMSVGINVINNILKKISSYLYKGFDIEIIEKHHNQKIDAPSGTALMLANTIKSSIEEETIFSHGRVGECKRHKKEIGIHAIRGGNIVGEHDIIFAGQGEIIEIKHSAISREVFAIGALDACKFIHGKQNGLYNMDNIIDENISL</sequence>
<evidence type="ECO:0000313" key="13">
    <source>
        <dbReference type="EMBL" id="KYH35562.1"/>
    </source>
</evidence>
<keyword evidence="3 9" id="KW-0028">Amino-acid biosynthesis</keyword>
<dbReference type="CDD" id="cd02274">
    <property type="entry name" value="DHDPR_N"/>
    <property type="match status" value="1"/>
</dbReference>
<dbReference type="GO" id="GO:0016726">
    <property type="term" value="F:oxidoreductase activity, acting on CH or CH2 groups, NAD or NADP as acceptor"/>
    <property type="evidence" value="ECO:0007669"/>
    <property type="project" value="UniProtKB-UniRule"/>
</dbReference>
<keyword evidence="6 9" id="KW-0560">Oxidoreductase</keyword>
<dbReference type="SUPFAM" id="SSF55347">
    <property type="entry name" value="Glyceraldehyde-3-phosphate dehydrogenase-like, C-terminal domain"/>
    <property type="match status" value="1"/>
</dbReference>
<dbReference type="InterPro" id="IPR036291">
    <property type="entry name" value="NAD(P)-bd_dom_sf"/>
</dbReference>
<feature type="binding site" evidence="9">
    <location>
        <begin position="152"/>
        <end position="153"/>
    </location>
    <ligand>
        <name>(S)-2,3,4,5-tetrahydrodipicolinate</name>
        <dbReference type="ChEBI" id="CHEBI:16845"/>
    </ligand>
</feature>
<evidence type="ECO:0000256" key="4">
    <source>
        <dbReference type="ARBA" id="ARBA00022857"/>
    </source>
</evidence>
<feature type="active site" description="Proton donor" evidence="9">
    <location>
        <position position="146"/>
    </location>
</feature>
<keyword evidence="14" id="KW-1185">Reference proteome</keyword>